<evidence type="ECO:0000313" key="1">
    <source>
        <dbReference type="EMBL" id="KAG2403528.1"/>
    </source>
</evidence>
<comment type="caution">
    <text evidence="1">The sequence shown here is derived from an EMBL/GenBank/DDBJ whole genome shotgun (WGS) entry which is preliminary data.</text>
</comment>
<protein>
    <submittedName>
        <fullName evidence="1">Uncharacterized protein</fullName>
    </submittedName>
</protein>
<reference evidence="1 2" key="1">
    <citation type="submission" date="2020-05" db="EMBL/GenBank/DDBJ databases">
        <title>Vigna angularis (adzuki bean) Var. LongXiaoDou No. 4 denovo assembly.</title>
        <authorList>
            <person name="Xiang H."/>
        </authorList>
    </citation>
    <scope>NUCLEOTIDE SEQUENCE [LARGE SCALE GENOMIC DNA]</scope>
    <source>
        <tissue evidence="1">Leaf</tissue>
    </source>
</reference>
<dbReference type="PANTHER" id="PTHR33264">
    <property type="entry name" value="EXPRESSED PROTEIN"/>
    <property type="match status" value="1"/>
</dbReference>
<organism evidence="1 2">
    <name type="scientific">Phaseolus angularis</name>
    <name type="common">Azuki bean</name>
    <name type="synonym">Vigna angularis</name>
    <dbReference type="NCBI Taxonomy" id="3914"/>
    <lineage>
        <taxon>Eukaryota</taxon>
        <taxon>Viridiplantae</taxon>
        <taxon>Streptophyta</taxon>
        <taxon>Embryophyta</taxon>
        <taxon>Tracheophyta</taxon>
        <taxon>Spermatophyta</taxon>
        <taxon>Magnoliopsida</taxon>
        <taxon>eudicotyledons</taxon>
        <taxon>Gunneridae</taxon>
        <taxon>Pentapetalae</taxon>
        <taxon>rosids</taxon>
        <taxon>fabids</taxon>
        <taxon>Fabales</taxon>
        <taxon>Fabaceae</taxon>
        <taxon>Papilionoideae</taxon>
        <taxon>50 kb inversion clade</taxon>
        <taxon>NPAAA clade</taxon>
        <taxon>indigoferoid/millettioid clade</taxon>
        <taxon>Phaseoleae</taxon>
        <taxon>Vigna</taxon>
    </lineage>
</organism>
<proteinExistence type="predicted"/>
<dbReference type="EMBL" id="JABFOF010000003">
    <property type="protein sequence ID" value="KAG2403528.1"/>
    <property type="molecule type" value="Genomic_DNA"/>
</dbReference>
<name>A0A8T0KX93_PHAAN</name>
<gene>
    <name evidence="1" type="ORF">HKW66_Vig0188150</name>
</gene>
<dbReference type="PANTHER" id="PTHR33264:SF8">
    <property type="entry name" value="EXPRESSED PROTEIN"/>
    <property type="match status" value="1"/>
</dbReference>
<accession>A0A8T0KX93</accession>
<dbReference type="Proteomes" id="UP000743370">
    <property type="component" value="Unassembled WGS sequence"/>
</dbReference>
<evidence type="ECO:0000313" key="2">
    <source>
        <dbReference type="Proteomes" id="UP000743370"/>
    </source>
</evidence>
<dbReference type="AlphaFoldDB" id="A0A8T0KX93"/>
<sequence length="228" mass="24974">MSLLSKSILIQPAVSHRRRPFLSQTDPGTRLGEVVGGTAAVCCCFSFGLANMVYLAVYKLPASLCQKMLQRKRQRRLQSLRERLEAAATVHVRRCTCGCCDDIMGAGRVYPLCVDDGVDVAAMRQPSEAENDAELLELEKMMWERFRGMGFWRSPSQIDRNVVGASASAPNLQCLLVHIICCRALFWVVGDSTKGFSTCIGGVTKTLNPVILLSSVALLSHLLLSPSP</sequence>